<dbReference type="RefSeq" id="WP_203989074.1">
    <property type="nucleotide sequence ID" value="NZ_BOPG01000011.1"/>
</dbReference>
<organism evidence="2 3">
    <name type="scientific">Virgisporangium aurantiacum</name>
    <dbReference type="NCBI Taxonomy" id="175570"/>
    <lineage>
        <taxon>Bacteria</taxon>
        <taxon>Bacillati</taxon>
        <taxon>Actinomycetota</taxon>
        <taxon>Actinomycetes</taxon>
        <taxon>Micromonosporales</taxon>
        <taxon>Micromonosporaceae</taxon>
        <taxon>Virgisporangium</taxon>
    </lineage>
</organism>
<dbReference type="EMBL" id="BOPG01000011">
    <property type="protein sequence ID" value="GIJ54259.1"/>
    <property type="molecule type" value="Genomic_DNA"/>
</dbReference>
<proteinExistence type="predicted"/>
<feature type="transmembrane region" description="Helical" evidence="1">
    <location>
        <begin position="65"/>
        <end position="81"/>
    </location>
</feature>
<accession>A0A8J3YYB8</accession>
<evidence type="ECO:0000313" key="3">
    <source>
        <dbReference type="Proteomes" id="UP000612585"/>
    </source>
</evidence>
<dbReference type="AlphaFoldDB" id="A0A8J3YYB8"/>
<keyword evidence="1" id="KW-0812">Transmembrane</keyword>
<keyword evidence="1" id="KW-1133">Transmembrane helix</keyword>
<feature type="transmembrane region" description="Helical" evidence="1">
    <location>
        <begin position="87"/>
        <end position="107"/>
    </location>
</feature>
<feature type="transmembrane region" description="Helical" evidence="1">
    <location>
        <begin position="29"/>
        <end position="53"/>
    </location>
</feature>
<dbReference type="Proteomes" id="UP000612585">
    <property type="component" value="Unassembled WGS sequence"/>
</dbReference>
<evidence type="ECO:0000256" key="1">
    <source>
        <dbReference type="SAM" id="Phobius"/>
    </source>
</evidence>
<reference evidence="2" key="1">
    <citation type="submission" date="2021-01" db="EMBL/GenBank/DDBJ databases">
        <title>Whole genome shotgun sequence of Virgisporangium aurantiacum NBRC 16421.</title>
        <authorList>
            <person name="Komaki H."/>
            <person name="Tamura T."/>
        </authorList>
    </citation>
    <scope>NUCLEOTIDE SEQUENCE</scope>
    <source>
        <strain evidence="2">NBRC 16421</strain>
    </source>
</reference>
<protein>
    <submittedName>
        <fullName evidence="2">Uncharacterized protein</fullName>
    </submittedName>
</protein>
<keyword evidence="1" id="KW-0472">Membrane</keyword>
<keyword evidence="3" id="KW-1185">Reference proteome</keyword>
<sequence length="123" mass="12915">MRIGIGLPNAVPGRRPREVRRWAQDAEHLGFHSLATINLILSGVMTIAAAIGFGRASRGSNAARFVAMATAAVVAAALSRSSVGVPLLWLAVVAGWAWLLAASAGAYRTVPHPEVHRRVAVTT</sequence>
<evidence type="ECO:0000313" key="2">
    <source>
        <dbReference type="EMBL" id="GIJ54259.1"/>
    </source>
</evidence>
<name>A0A8J3YYB8_9ACTN</name>
<comment type="caution">
    <text evidence="2">The sequence shown here is derived from an EMBL/GenBank/DDBJ whole genome shotgun (WGS) entry which is preliminary data.</text>
</comment>
<gene>
    <name evidence="2" type="ORF">Vau01_017750</name>
</gene>